<dbReference type="AlphaFoldDB" id="A0A444WID0"/>
<accession>A0A444WID0</accession>
<dbReference type="InterPro" id="IPR036034">
    <property type="entry name" value="PDZ_sf"/>
</dbReference>
<dbReference type="SUPFAM" id="SSF50156">
    <property type="entry name" value="PDZ domain-like"/>
    <property type="match status" value="1"/>
</dbReference>
<dbReference type="InterPro" id="IPR007963">
    <property type="entry name" value="Peptidase_M61_catalytic"/>
</dbReference>
<evidence type="ECO:0000256" key="1">
    <source>
        <dbReference type="SAM" id="SignalP"/>
    </source>
</evidence>
<feature type="domain" description="Peptidase M61 N-terminal" evidence="3">
    <location>
        <begin position="28"/>
        <end position="205"/>
    </location>
</feature>
<dbReference type="RefSeq" id="WP_129749394.1">
    <property type="nucleotide sequence ID" value="NZ_JUIW01000001.1"/>
</dbReference>
<name>A0A444WID0_9FLAO</name>
<dbReference type="Gene3D" id="1.10.390.10">
    <property type="entry name" value="Neutral Protease Domain 2"/>
    <property type="match status" value="1"/>
</dbReference>
<organism evidence="4 5">
    <name type="scientific">Flavobacterium beibuense</name>
    <dbReference type="NCBI Taxonomy" id="657326"/>
    <lineage>
        <taxon>Bacteria</taxon>
        <taxon>Pseudomonadati</taxon>
        <taxon>Bacteroidota</taxon>
        <taxon>Flavobacteriia</taxon>
        <taxon>Flavobacteriales</taxon>
        <taxon>Flavobacteriaceae</taxon>
        <taxon>Flavobacterium</taxon>
    </lineage>
</organism>
<feature type="chain" id="PRO_5019259222" evidence="1">
    <location>
        <begin position="21"/>
        <end position="610"/>
    </location>
</feature>
<dbReference type="InterPro" id="IPR040756">
    <property type="entry name" value="Peptidase_M61_N"/>
</dbReference>
<dbReference type="EMBL" id="JUIW01000001">
    <property type="protein sequence ID" value="RYJ45623.1"/>
    <property type="molecule type" value="Genomic_DNA"/>
</dbReference>
<sequence length="610" mass="68911">MRTIIKTIALALSVCSVATAQKHEDVQVAIDLKNVTNDKVQVTVTAPKLDDKTTTFYIPKIVPGTYSSDNYGKFIDDFKAYDKKGRELKVEHPDENSWKIADANKLVKVTYWVNDTYDIEGTGVHDIFSPAGTNIAANDNFVLNTHGFVGYFEGKSELPYVLTISHPADLWASTSFIDEDTSNETDIFKSPRYPDVVDHPIMYSKPDYTTFTVDGMEILISVYSPGGKVKAADITPDMETMMRAQKRFLGAINSTKKYSVLIYLTDMEKPDARGFGALEHTISTTVVMPEMMPLDQLISTLKDVVSHEFFHIVTPLSIHSNEIHYFNYNTPKMSEHLWMYEGVTEYFANLFQVNQGLITEDEFYARMADKIAQSKQFSETMNFTKMSKNILESPYKDSYYNVYLKGALIAMCIDIQIRENTNGEKGILDLMRNLSAEYGSNKPFNDNDLFADIAKLTSPQVEDFLKVYVSGDTPIPYDEYLAKMGVTQTIVEKKGTPFLKNEEIPYVTINKDKEIVLLPVEGNAFMDTLELKTGDIITSVNGTAYNLDNIYDLIMTSMSWKDGEDITLKIKREGKEQDVKGKVVLPTEQVEGYHASIESKTKLKEAWLKG</sequence>
<dbReference type="Pfam" id="PF05299">
    <property type="entry name" value="Peptidase_M61"/>
    <property type="match status" value="1"/>
</dbReference>
<keyword evidence="1" id="KW-0732">Signal</keyword>
<evidence type="ECO:0000259" key="3">
    <source>
        <dbReference type="Pfam" id="PF17899"/>
    </source>
</evidence>
<dbReference type="Gene3D" id="2.30.42.10">
    <property type="match status" value="1"/>
</dbReference>
<evidence type="ECO:0000313" key="4">
    <source>
        <dbReference type="EMBL" id="RYJ45623.1"/>
    </source>
</evidence>
<dbReference type="Proteomes" id="UP000289775">
    <property type="component" value="Unassembled WGS sequence"/>
</dbReference>
<evidence type="ECO:0000259" key="2">
    <source>
        <dbReference type="Pfam" id="PF05299"/>
    </source>
</evidence>
<dbReference type="Pfam" id="PF17899">
    <property type="entry name" value="Peptidase_M61_N"/>
    <property type="match status" value="1"/>
</dbReference>
<reference evidence="4 5" key="1">
    <citation type="submission" date="2014-12" db="EMBL/GenBank/DDBJ databases">
        <title>Genome sequence of Flavobacterium beibuense RSKm HC5.</title>
        <authorList>
            <person name="Kim J.F."/>
            <person name="Song J.Y."/>
            <person name="Kwak M.-J."/>
            <person name="Lee S.-W."/>
        </authorList>
    </citation>
    <scope>NUCLEOTIDE SEQUENCE [LARGE SCALE GENOMIC DNA]</scope>
    <source>
        <strain evidence="4 5">RSKm HC5</strain>
    </source>
</reference>
<keyword evidence="5" id="KW-1185">Reference proteome</keyword>
<dbReference type="SUPFAM" id="SSF55486">
    <property type="entry name" value="Metalloproteases ('zincins'), catalytic domain"/>
    <property type="match status" value="1"/>
</dbReference>
<evidence type="ECO:0000313" key="5">
    <source>
        <dbReference type="Proteomes" id="UP000289775"/>
    </source>
</evidence>
<dbReference type="OrthoDB" id="9778516at2"/>
<protein>
    <submittedName>
        <fullName evidence="4">Putative M61 family peptidase</fullName>
    </submittedName>
</protein>
<proteinExistence type="predicted"/>
<dbReference type="Gene3D" id="2.60.40.3650">
    <property type="match status" value="1"/>
</dbReference>
<dbReference type="InterPro" id="IPR027268">
    <property type="entry name" value="Peptidase_M4/M1_CTD_sf"/>
</dbReference>
<comment type="caution">
    <text evidence="4">The sequence shown here is derived from an EMBL/GenBank/DDBJ whole genome shotgun (WGS) entry which is preliminary data.</text>
</comment>
<feature type="signal peptide" evidence="1">
    <location>
        <begin position="1"/>
        <end position="20"/>
    </location>
</feature>
<gene>
    <name evidence="4" type="ORF">NU09_0215</name>
</gene>
<feature type="domain" description="Peptidase M61 catalytic" evidence="2">
    <location>
        <begin position="303"/>
        <end position="409"/>
    </location>
</feature>